<dbReference type="AlphaFoldDB" id="X1RTA2"/>
<organism evidence="1">
    <name type="scientific">marine sediment metagenome</name>
    <dbReference type="NCBI Taxonomy" id="412755"/>
    <lineage>
        <taxon>unclassified sequences</taxon>
        <taxon>metagenomes</taxon>
        <taxon>ecological metagenomes</taxon>
    </lineage>
</organism>
<comment type="caution">
    <text evidence="1">The sequence shown here is derived from an EMBL/GenBank/DDBJ whole genome shotgun (WGS) entry which is preliminary data.</text>
</comment>
<dbReference type="EMBL" id="BARW01009722">
    <property type="protein sequence ID" value="GAI83888.1"/>
    <property type="molecule type" value="Genomic_DNA"/>
</dbReference>
<protein>
    <submittedName>
        <fullName evidence="1">Uncharacterized protein</fullName>
    </submittedName>
</protein>
<sequence>MNNFKLNPGDILVQVNDRNDPFSKVKRWVAGEVDGWESIRGASLGYLMFHA</sequence>
<accession>X1RTA2</accession>
<proteinExistence type="predicted"/>
<evidence type="ECO:0000313" key="1">
    <source>
        <dbReference type="EMBL" id="GAI83888.1"/>
    </source>
</evidence>
<name>X1RTA2_9ZZZZ</name>
<gene>
    <name evidence="1" type="ORF">S12H4_19438</name>
</gene>
<reference evidence="1" key="1">
    <citation type="journal article" date="2014" name="Front. Microbiol.">
        <title>High frequency of phylogenetically diverse reductive dehalogenase-homologous genes in deep subseafloor sedimentary metagenomes.</title>
        <authorList>
            <person name="Kawai M."/>
            <person name="Futagami T."/>
            <person name="Toyoda A."/>
            <person name="Takaki Y."/>
            <person name="Nishi S."/>
            <person name="Hori S."/>
            <person name="Arai W."/>
            <person name="Tsubouchi T."/>
            <person name="Morono Y."/>
            <person name="Uchiyama I."/>
            <person name="Ito T."/>
            <person name="Fujiyama A."/>
            <person name="Inagaki F."/>
            <person name="Takami H."/>
        </authorList>
    </citation>
    <scope>NUCLEOTIDE SEQUENCE</scope>
    <source>
        <strain evidence="1">Expedition CK06-06</strain>
    </source>
</reference>